<protein>
    <submittedName>
        <fullName evidence="3">Uncharacterized protein</fullName>
    </submittedName>
</protein>
<evidence type="ECO:0000256" key="1">
    <source>
        <dbReference type="SAM" id="MobiDB-lite"/>
    </source>
</evidence>
<dbReference type="EMBL" id="MDEN01000069">
    <property type="protein sequence ID" value="OCX11482.1"/>
    <property type="molecule type" value="Genomic_DNA"/>
</dbReference>
<accession>A0A1C2D9Q1</accession>
<dbReference type="Proteomes" id="UP000095143">
    <property type="component" value="Unassembled WGS sequence"/>
</dbReference>
<reference evidence="3 4" key="1">
    <citation type="submission" date="2016-08" db="EMBL/GenBank/DDBJ databases">
        <title>Whole genome sequence of Pseudomonas graminis strain UASWS1507, a potential biological control agent for agriculture.</title>
        <authorList>
            <person name="Crovadore J."/>
            <person name="Calmin G."/>
            <person name="Chablais R."/>
            <person name="Cochard B."/>
            <person name="Lefort F."/>
        </authorList>
    </citation>
    <scope>NUCLEOTIDE SEQUENCE [LARGE SCALE GENOMIC DNA]</scope>
    <source>
        <strain evidence="3 4">UASWS1507</strain>
    </source>
</reference>
<comment type="caution">
    <text evidence="3">The sequence shown here is derived from an EMBL/GenBank/DDBJ whole genome shotgun (WGS) entry which is preliminary data.</text>
</comment>
<evidence type="ECO:0000256" key="2">
    <source>
        <dbReference type="SAM" id="SignalP"/>
    </source>
</evidence>
<gene>
    <name evidence="3" type="ORF">BBI10_25195</name>
</gene>
<feature type="region of interest" description="Disordered" evidence="1">
    <location>
        <begin position="109"/>
        <end position="133"/>
    </location>
</feature>
<keyword evidence="2" id="KW-0732">Signal</keyword>
<feature type="compositionally biased region" description="Low complexity" evidence="1">
    <location>
        <begin position="123"/>
        <end position="132"/>
    </location>
</feature>
<feature type="signal peptide" evidence="2">
    <location>
        <begin position="1"/>
        <end position="22"/>
    </location>
</feature>
<feature type="chain" id="PRO_5008659144" evidence="2">
    <location>
        <begin position="23"/>
        <end position="142"/>
    </location>
</feature>
<dbReference type="AlphaFoldDB" id="A0A1C2D9Q1"/>
<evidence type="ECO:0000313" key="4">
    <source>
        <dbReference type="Proteomes" id="UP000095143"/>
    </source>
</evidence>
<name>A0A1C2D9Q1_9PSED</name>
<dbReference type="OrthoDB" id="6906177at2"/>
<evidence type="ECO:0000313" key="3">
    <source>
        <dbReference type="EMBL" id="OCX11482.1"/>
    </source>
</evidence>
<dbReference type="RefSeq" id="WP_065992795.1">
    <property type="nucleotide sequence ID" value="NZ_MDEN01000069.1"/>
</dbReference>
<organism evidence="3 4">
    <name type="scientific">Pseudomonas graminis</name>
    <dbReference type="NCBI Taxonomy" id="158627"/>
    <lineage>
        <taxon>Bacteria</taxon>
        <taxon>Pseudomonadati</taxon>
        <taxon>Pseudomonadota</taxon>
        <taxon>Gammaproteobacteria</taxon>
        <taxon>Pseudomonadales</taxon>
        <taxon>Pseudomonadaceae</taxon>
        <taxon>Pseudomonas</taxon>
    </lineage>
</organism>
<sequence length="142" mass="15133">MLTFNKLFLALAFLGSSAAAQAADGNADLSRTDFGKNTERADRLNGLRRGLATTSQVGNWSQTFSQQPMDDPYAAGYGNLTARVNGVSFQTGNLPAVYSVQMSSPGTSRLFETGAPARTAQQPPSLSLSESPHTYLPVHHVL</sequence>
<proteinExistence type="predicted"/>